<accession>A0ABN6XJK2</accession>
<name>A0ABN6XJK2_9MICO</name>
<gene>
    <name evidence="4" type="ORF">GCM10025866_09660</name>
</gene>
<dbReference type="CDD" id="cd07035">
    <property type="entry name" value="TPP_PYR_POX_like"/>
    <property type="match status" value="1"/>
</dbReference>
<dbReference type="RefSeq" id="WP_286278449.1">
    <property type="nucleotide sequence ID" value="NZ_AP027731.1"/>
</dbReference>
<dbReference type="InterPro" id="IPR012000">
    <property type="entry name" value="Thiamin_PyroP_enz_cen_dom"/>
</dbReference>
<organism evidence="4 5">
    <name type="scientific">Naasia aerilata</name>
    <dbReference type="NCBI Taxonomy" id="1162966"/>
    <lineage>
        <taxon>Bacteria</taxon>
        <taxon>Bacillati</taxon>
        <taxon>Actinomycetota</taxon>
        <taxon>Actinomycetes</taxon>
        <taxon>Micrococcales</taxon>
        <taxon>Microbacteriaceae</taxon>
        <taxon>Naasia</taxon>
    </lineage>
</organism>
<evidence type="ECO:0000256" key="1">
    <source>
        <dbReference type="ARBA" id="ARBA00007812"/>
    </source>
</evidence>
<sequence>MSTEETGADALLAGLRDAGVDVVFANLGSDHPAIIESLARDRAAGVATPSVVLAPHEASALAAAHGYALATGRPQAVFVHVDVGTANLGGAVHNAARSQVPVLIFAGLTPFTLEGELAGTRNSYPNHLQDVRDQHAIVRPYTKWSYDLRTGSNARQVVLRGLQLAGSAPKGPVYLTAAREVLAGRTQGRSVDPDLWHPIDPVPLPGDAVDEILDAIAGARFPVLVTSGFGRDPAGVPDLVELADLLGLGVAQPIAAAMSFPADHELHLGYAADPLLARADLILVVDCDAPWMPALARPRGRRRSTSSTPIP</sequence>
<keyword evidence="5" id="KW-1185">Reference proteome</keyword>
<dbReference type="Gene3D" id="3.40.50.970">
    <property type="match status" value="1"/>
</dbReference>
<dbReference type="InterPro" id="IPR045229">
    <property type="entry name" value="TPP_enz"/>
</dbReference>
<protein>
    <recommendedName>
        <fullName evidence="6">Thiamine pyrophosphate enzyme N-terminal TPP-binding domain-containing protein</fullName>
    </recommendedName>
</protein>
<dbReference type="PANTHER" id="PTHR18968">
    <property type="entry name" value="THIAMINE PYROPHOSPHATE ENZYMES"/>
    <property type="match status" value="1"/>
</dbReference>
<feature type="domain" description="Thiamine pyrophosphate enzyme N-terminal TPP-binding" evidence="3">
    <location>
        <begin position="6"/>
        <end position="135"/>
    </location>
</feature>
<dbReference type="Gene3D" id="3.40.50.1220">
    <property type="entry name" value="TPP-binding domain"/>
    <property type="match status" value="1"/>
</dbReference>
<dbReference type="Pfam" id="PF00205">
    <property type="entry name" value="TPP_enzyme_M"/>
    <property type="match status" value="1"/>
</dbReference>
<reference evidence="5" key="1">
    <citation type="journal article" date="2019" name="Int. J. Syst. Evol. Microbiol.">
        <title>The Global Catalogue of Microorganisms (GCM) 10K type strain sequencing project: providing services to taxonomists for standard genome sequencing and annotation.</title>
        <authorList>
            <consortium name="The Broad Institute Genomics Platform"/>
            <consortium name="The Broad Institute Genome Sequencing Center for Infectious Disease"/>
            <person name="Wu L."/>
            <person name="Ma J."/>
        </authorList>
    </citation>
    <scope>NUCLEOTIDE SEQUENCE [LARGE SCALE GENOMIC DNA]</scope>
    <source>
        <strain evidence="5">NBRC 108725</strain>
    </source>
</reference>
<dbReference type="SUPFAM" id="SSF52518">
    <property type="entry name" value="Thiamin diphosphate-binding fold (THDP-binding)"/>
    <property type="match status" value="1"/>
</dbReference>
<dbReference type="Pfam" id="PF02776">
    <property type="entry name" value="TPP_enzyme_N"/>
    <property type="match status" value="1"/>
</dbReference>
<dbReference type="EMBL" id="AP027731">
    <property type="protein sequence ID" value="BDZ45057.1"/>
    <property type="molecule type" value="Genomic_DNA"/>
</dbReference>
<dbReference type="Proteomes" id="UP001321498">
    <property type="component" value="Chromosome"/>
</dbReference>
<dbReference type="SUPFAM" id="SSF52467">
    <property type="entry name" value="DHS-like NAD/FAD-binding domain"/>
    <property type="match status" value="1"/>
</dbReference>
<evidence type="ECO:0000259" key="3">
    <source>
        <dbReference type="Pfam" id="PF02776"/>
    </source>
</evidence>
<dbReference type="InterPro" id="IPR029061">
    <property type="entry name" value="THDP-binding"/>
</dbReference>
<dbReference type="PANTHER" id="PTHR18968:SF164">
    <property type="entry name" value="PYRUVATE DECARBOXYLASE"/>
    <property type="match status" value="1"/>
</dbReference>
<proteinExistence type="inferred from homology"/>
<evidence type="ECO:0000313" key="4">
    <source>
        <dbReference type="EMBL" id="BDZ45057.1"/>
    </source>
</evidence>
<comment type="similarity">
    <text evidence="1">Belongs to the TPP enzyme family.</text>
</comment>
<feature type="domain" description="Thiamine pyrophosphate enzyme central" evidence="2">
    <location>
        <begin position="209"/>
        <end position="291"/>
    </location>
</feature>
<dbReference type="InterPro" id="IPR012001">
    <property type="entry name" value="Thiamin_PyroP_enz_TPP-bd_dom"/>
</dbReference>
<dbReference type="InterPro" id="IPR029035">
    <property type="entry name" value="DHS-like_NAD/FAD-binding_dom"/>
</dbReference>
<evidence type="ECO:0008006" key="6">
    <source>
        <dbReference type="Google" id="ProtNLM"/>
    </source>
</evidence>
<evidence type="ECO:0000313" key="5">
    <source>
        <dbReference type="Proteomes" id="UP001321498"/>
    </source>
</evidence>
<evidence type="ECO:0000259" key="2">
    <source>
        <dbReference type="Pfam" id="PF00205"/>
    </source>
</evidence>